<reference evidence="1 2" key="2">
    <citation type="journal article" date="2018" name="Int. J. Syst. Evol. Microbiol.">
        <title>Burkholderia insecticola sp. nov., a gut symbiotic bacterium of the bean bug Riptortus pedestris.</title>
        <authorList>
            <person name="Takeshita K."/>
            <person name="Tamaki H."/>
            <person name="Ohbayashi T."/>
            <person name="Meng X.-Y."/>
            <person name="Sone T."/>
            <person name="Mitani Y."/>
            <person name="Peeters C."/>
            <person name="Kikuchi Y."/>
            <person name="Vandamme P."/>
        </authorList>
    </citation>
    <scope>NUCLEOTIDE SEQUENCE [LARGE SCALE GENOMIC DNA]</scope>
    <source>
        <strain evidence="1">RPE64</strain>
    </source>
</reference>
<dbReference type="AlphaFoldDB" id="R4X394"/>
<dbReference type="KEGG" id="buo:BRPE64_CCDS00890"/>
<keyword evidence="2" id="KW-1185">Reference proteome</keyword>
<evidence type="ECO:0000313" key="2">
    <source>
        <dbReference type="Proteomes" id="UP000013966"/>
    </source>
</evidence>
<dbReference type="Proteomes" id="UP000013966">
    <property type="component" value="Chromosome 3"/>
</dbReference>
<protein>
    <submittedName>
        <fullName evidence="1">Uncharacterized protein</fullName>
    </submittedName>
</protein>
<dbReference type="EMBL" id="AP013060">
    <property type="protein sequence ID" value="BAN26172.1"/>
    <property type="molecule type" value="Genomic_DNA"/>
</dbReference>
<dbReference type="PATRIC" id="fig|758793.3.peg.4415"/>
<evidence type="ECO:0000313" key="1">
    <source>
        <dbReference type="EMBL" id="BAN26172.1"/>
    </source>
</evidence>
<accession>R4X394</accession>
<sequence length="47" mass="4808">MDQKPGIVPSRPGGIRDLLRDTALLVAHLSASGTSAASMRCASAART</sequence>
<reference evidence="1 2" key="1">
    <citation type="journal article" date="2013" name="Genome Announc.">
        <title>Complete Genome Sequence of Burkholderia sp. Strain RPE64, Bacterial Symbiont of the Bean Bug Riptortus pedestris.</title>
        <authorList>
            <person name="Shibata T.F."/>
            <person name="Maeda T."/>
            <person name="Nikoh N."/>
            <person name="Yamaguchi K."/>
            <person name="Oshima K."/>
            <person name="Hattori M."/>
            <person name="Nishiyama T."/>
            <person name="Hasebe M."/>
            <person name="Fukatsu T."/>
            <person name="Kikuchi Y."/>
            <person name="Shigenobu S."/>
        </authorList>
    </citation>
    <scope>NUCLEOTIDE SEQUENCE [LARGE SCALE GENOMIC DNA]</scope>
</reference>
<proteinExistence type="predicted"/>
<dbReference type="HOGENOM" id="CLU_3165530_0_0_4"/>
<gene>
    <name evidence="1" type="ORF">BRPE64_CCDS00890</name>
</gene>
<dbReference type="STRING" id="758793.BRPE64_CCDS00890"/>
<organism evidence="1 2">
    <name type="scientific">Caballeronia insecticola</name>
    <dbReference type="NCBI Taxonomy" id="758793"/>
    <lineage>
        <taxon>Bacteria</taxon>
        <taxon>Pseudomonadati</taxon>
        <taxon>Pseudomonadota</taxon>
        <taxon>Betaproteobacteria</taxon>
        <taxon>Burkholderiales</taxon>
        <taxon>Burkholderiaceae</taxon>
        <taxon>Caballeronia</taxon>
    </lineage>
</organism>
<name>R4X394_9BURK</name>